<sequence>MNPRLRLSLRRFRLSLSLDLVDESAPPSLSSTIPPPSRSPRRLRVSLALHDGSPRSSFTPPSLRPVAIPDEIKPKVKAKYGRIKRVGVSSKKRSVVCTDEEASNFRMLAGQSFGFGVLPLTEASHGVDTEMSGSVKWSKLYVSLCVCVY</sequence>
<reference evidence="1" key="1">
    <citation type="submission" date="2019-12" db="EMBL/GenBank/DDBJ databases">
        <title>Genome sequencing and annotation of Brassica cretica.</title>
        <authorList>
            <person name="Studholme D.J."/>
            <person name="Sarris P."/>
        </authorList>
    </citation>
    <scope>NUCLEOTIDE SEQUENCE</scope>
    <source>
        <strain evidence="1">PFS-109/04</strain>
        <tissue evidence="1">Leaf</tissue>
    </source>
</reference>
<protein>
    <submittedName>
        <fullName evidence="1">Uncharacterized protein</fullName>
    </submittedName>
</protein>
<evidence type="ECO:0000313" key="1">
    <source>
        <dbReference type="EMBL" id="KAF3513165.1"/>
    </source>
</evidence>
<evidence type="ECO:0000313" key="2">
    <source>
        <dbReference type="Proteomes" id="UP000712600"/>
    </source>
</evidence>
<organism evidence="1 2">
    <name type="scientific">Brassica cretica</name>
    <name type="common">Mustard</name>
    <dbReference type="NCBI Taxonomy" id="69181"/>
    <lineage>
        <taxon>Eukaryota</taxon>
        <taxon>Viridiplantae</taxon>
        <taxon>Streptophyta</taxon>
        <taxon>Embryophyta</taxon>
        <taxon>Tracheophyta</taxon>
        <taxon>Spermatophyta</taxon>
        <taxon>Magnoliopsida</taxon>
        <taxon>eudicotyledons</taxon>
        <taxon>Gunneridae</taxon>
        <taxon>Pentapetalae</taxon>
        <taxon>rosids</taxon>
        <taxon>malvids</taxon>
        <taxon>Brassicales</taxon>
        <taxon>Brassicaceae</taxon>
        <taxon>Brassiceae</taxon>
        <taxon>Brassica</taxon>
    </lineage>
</organism>
<comment type="caution">
    <text evidence="1">The sequence shown here is derived from an EMBL/GenBank/DDBJ whole genome shotgun (WGS) entry which is preliminary data.</text>
</comment>
<gene>
    <name evidence="1" type="ORF">F2Q69_00004440</name>
</gene>
<dbReference type="AlphaFoldDB" id="A0A8S9PDF1"/>
<proteinExistence type="predicted"/>
<dbReference type="EMBL" id="QGKX02001521">
    <property type="protein sequence ID" value="KAF3513165.1"/>
    <property type="molecule type" value="Genomic_DNA"/>
</dbReference>
<dbReference type="Proteomes" id="UP000712600">
    <property type="component" value="Unassembled WGS sequence"/>
</dbReference>
<accession>A0A8S9PDF1</accession>
<name>A0A8S9PDF1_BRACR</name>